<dbReference type="PROSITE" id="PS51186">
    <property type="entry name" value="GNAT"/>
    <property type="match status" value="1"/>
</dbReference>
<name>A0AAW6CVR5_9FIRM</name>
<dbReference type="PANTHER" id="PTHR43617">
    <property type="entry name" value="L-AMINO ACID N-ACETYLTRANSFERASE"/>
    <property type="match status" value="1"/>
</dbReference>
<sequence>MAGNDRNFGEFIMNVRIINTDEIKLLFQLFDYNNPDEMIAENTRDINKGKIDIFGLFQDGNLIGEIHVAYVHSDERFAVRNKRVYLFAFRVHEDFQGKGYGQFLMNEVVSILSEKGYSEFTIGVEDDNEMAIHIYSKLGFTQLIGRISEKYQGDSYEYGLYLRSL</sequence>
<evidence type="ECO:0000259" key="1">
    <source>
        <dbReference type="PROSITE" id="PS51186"/>
    </source>
</evidence>
<reference evidence="2" key="1">
    <citation type="submission" date="2023-01" db="EMBL/GenBank/DDBJ databases">
        <title>Human gut microbiome strain richness.</title>
        <authorList>
            <person name="Chen-Liaw A."/>
        </authorList>
    </citation>
    <scope>NUCLEOTIDE SEQUENCE</scope>
    <source>
        <strain evidence="2">1001283st1_G1_1001283B150217_161031</strain>
    </source>
</reference>
<feature type="domain" description="N-acetyltransferase" evidence="1">
    <location>
        <begin position="13"/>
        <end position="163"/>
    </location>
</feature>
<dbReference type="GO" id="GO:0016747">
    <property type="term" value="F:acyltransferase activity, transferring groups other than amino-acyl groups"/>
    <property type="evidence" value="ECO:0007669"/>
    <property type="project" value="InterPro"/>
</dbReference>
<proteinExistence type="predicted"/>
<dbReference type="EMBL" id="JAQLXW010000005">
    <property type="protein sequence ID" value="MDB8003476.1"/>
    <property type="molecule type" value="Genomic_DNA"/>
</dbReference>
<dbReference type="AlphaFoldDB" id="A0AAW6CVR5"/>
<dbReference type="InterPro" id="IPR016181">
    <property type="entry name" value="Acyl_CoA_acyltransferase"/>
</dbReference>
<comment type="caution">
    <text evidence="2">The sequence shown here is derived from an EMBL/GenBank/DDBJ whole genome shotgun (WGS) entry which is preliminary data.</text>
</comment>
<evidence type="ECO:0000313" key="2">
    <source>
        <dbReference type="EMBL" id="MDB8003476.1"/>
    </source>
</evidence>
<dbReference type="CDD" id="cd04301">
    <property type="entry name" value="NAT_SF"/>
    <property type="match status" value="1"/>
</dbReference>
<dbReference type="Proteomes" id="UP001210809">
    <property type="component" value="Unassembled WGS sequence"/>
</dbReference>
<protein>
    <submittedName>
        <fullName evidence="2">GNAT family N-acetyltransferase</fullName>
    </submittedName>
</protein>
<gene>
    <name evidence="2" type="ORF">PNE09_05240</name>
</gene>
<organism evidence="2 3">
    <name type="scientific">[Eubacterium] siraeum</name>
    <dbReference type="NCBI Taxonomy" id="39492"/>
    <lineage>
        <taxon>Bacteria</taxon>
        <taxon>Bacillati</taxon>
        <taxon>Bacillota</taxon>
        <taxon>Clostridia</taxon>
        <taxon>Eubacteriales</taxon>
        <taxon>Oscillospiraceae</taxon>
        <taxon>Oscillospiraceae incertae sedis</taxon>
    </lineage>
</organism>
<dbReference type="InterPro" id="IPR050276">
    <property type="entry name" value="MshD_Acetyltransferase"/>
</dbReference>
<dbReference type="SUPFAM" id="SSF55729">
    <property type="entry name" value="Acyl-CoA N-acyltransferases (Nat)"/>
    <property type="match status" value="1"/>
</dbReference>
<dbReference type="Gene3D" id="3.40.630.30">
    <property type="match status" value="1"/>
</dbReference>
<evidence type="ECO:0000313" key="3">
    <source>
        <dbReference type="Proteomes" id="UP001210809"/>
    </source>
</evidence>
<accession>A0AAW6CVR5</accession>
<dbReference type="Pfam" id="PF00583">
    <property type="entry name" value="Acetyltransf_1"/>
    <property type="match status" value="1"/>
</dbReference>
<dbReference type="InterPro" id="IPR000182">
    <property type="entry name" value="GNAT_dom"/>
</dbReference>